<dbReference type="AlphaFoldDB" id="A0A1S3DF72"/>
<evidence type="ECO:0000256" key="9">
    <source>
        <dbReference type="SAM" id="Coils"/>
    </source>
</evidence>
<evidence type="ECO:0000256" key="1">
    <source>
        <dbReference type="ARBA" id="ARBA00004123"/>
    </source>
</evidence>
<dbReference type="KEGG" id="dci:103516585"/>
<dbReference type="RefSeq" id="XP_008479781.1">
    <property type="nucleotide sequence ID" value="XM_008481559.3"/>
</dbReference>
<organism evidence="12 13">
    <name type="scientific">Diaphorina citri</name>
    <name type="common">Asian citrus psyllid</name>
    <dbReference type="NCBI Taxonomy" id="121845"/>
    <lineage>
        <taxon>Eukaryota</taxon>
        <taxon>Metazoa</taxon>
        <taxon>Ecdysozoa</taxon>
        <taxon>Arthropoda</taxon>
        <taxon>Hexapoda</taxon>
        <taxon>Insecta</taxon>
        <taxon>Pterygota</taxon>
        <taxon>Neoptera</taxon>
        <taxon>Paraneoptera</taxon>
        <taxon>Hemiptera</taxon>
        <taxon>Sternorrhyncha</taxon>
        <taxon>Psylloidea</taxon>
        <taxon>Psyllidae</taxon>
        <taxon>Diaphorininae</taxon>
        <taxon>Diaphorina</taxon>
    </lineage>
</organism>
<dbReference type="Proteomes" id="UP000079169">
    <property type="component" value="Unplaced"/>
</dbReference>
<dbReference type="OMA" id="VCYWAFP"/>
<dbReference type="STRING" id="121845.A0A1S3DF72"/>
<keyword evidence="4 9" id="KW-0175">Coiled coil</keyword>
<dbReference type="GO" id="GO:0003690">
    <property type="term" value="F:double-stranded DNA binding"/>
    <property type="evidence" value="ECO:0007669"/>
    <property type="project" value="InterPro"/>
</dbReference>
<evidence type="ECO:0000256" key="7">
    <source>
        <dbReference type="ARBA" id="ARBA00023254"/>
    </source>
</evidence>
<sequence length="205" mass="23639">MSKKKGLSVEEKRTGLLELFHEKEEFFQLKELEKLAPKEKGIISQSVKEILQSLVDDGLVESEKIGTSTYFWSFPNKASDRVDCKLEKITAEIEDVTKELAQNNEALEKSMVGRGDSKNREDFLQEVGNISKELELINKELEKYKNNDPDTLKLIENTAQRAKEAANRWTDNLFSLKSWCKNKFGLEETALNKHFSIPEEMDYID</sequence>
<name>A0A1S3DF72_DIACI</name>
<protein>
    <recommendedName>
        <fullName evidence="3 8">Meiotic nuclear division protein 1 homolog</fullName>
    </recommendedName>
</protein>
<dbReference type="RefSeq" id="XP_017302753.1">
    <property type="nucleotide sequence ID" value="XM_017447264.2"/>
</dbReference>
<comment type="subcellular location">
    <subcellularLocation>
        <location evidence="1 8">Nucleus</location>
    </subcellularLocation>
</comment>
<evidence type="ECO:0000313" key="12">
    <source>
        <dbReference type="Proteomes" id="UP000079169"/>
    </source>
</evidence>
<dbReference type="PANTHER" id="PTHR31398">
    <property type="entry name" value="MEIOTIC NUCLEAR DIVISION PROTEIN 1 HOMOLOG"/>
    <property type="match status" value="1"/>
</dbReference>
<evidence type="ECO:0000256" key="5">
    <source>
        <dbReference type="ARBA" id="ARBA00023172"/>
    </source>
</evidence>
<dbReference type="RefSeq" id="XP_008479786.1">
    <property type="nucleotide sequence ID" value="XM_008481564.3"/>
</dbReference>
<dbReference type="Pfam" id="PF03962">
    <property type="entry name" value="Mnd1"/>
    <property type="match status" value="1"/>
</dbReference>
<evidence type="ECO:0000313" key="15">
    <source>
        <dbReference type="RefSeq" id="XP_017302753.1"/>
    </source>
</evidence>
<comment type="function">
    <text evidence="8">Required for proper homologous chromosome pairing and efficient cross-over and intragenic recombination during meiosis.</text>
</comment>
<keyword evidence="12" id="KW-1185">Reference proteome</keyword>
<dbReference type="Pfam" id="PF18517">
    <property type="entry name" value="LZ3wCH"/>
    <property type="match status" value="1"/>
</dbReference>
<reference evidence="13 14" key="1">
    <citation type="submission" date="2025-04" db="UniProtKB">
        <authorList>
            <consortium name="RefSeq"/>
        </authorList>
    </citation>
    <scope>IDENTIFICATION</scope>
</reference>
<dbReference type="PANTHER" id="PTHR31398:SF0">
    <property type="entry name" value="MEIOTIC NUCLEAR DIVISION PROTEIN 1 HOMOLOG"/>
    <property type="match status" value="1"/>
</dbReference>
<evidence type="ECO:0000259" key="10">
    <source>
        <dbReference type="Pfam" id="PF03962"/>
    </source>
</evidence>
<dbReference type="GeneID" id="103516585"/>
<keyword evidence="6 8" id="KW-0539">Nucleus</keyword>
<gene>
    <name evidence="13 14 15 16 17" type="primary">LOC103516585</name>
</gene>
<accession>A0A1S3DF72</accession>
<proteinExistence type="inferred from homology"/>
<evidence type="ECO:0000256" key="2">
    <source>
        <dbReference type="ARBA" id="ARBA00005981"/>
    </source>
</evidence>
<feature type="coiled-coil region" evidence="9">
    <location>
        <begin position="79"/>
        <end position="172"/>
    </location>
</feature>
<dbReference type="InterPro" id="IPR005647">
    <property type="entry name" value="Mnd1"/>
</dbReference>
<dbReference type="GO" id="GO:0007131">
    <property type="term" value="P:reciprocal meiotic recombination"/>
    <property type="evidence" value="ECO:0007669"/>
    <property type="project" value="InterPro"/>
</dbReference>
<keyword evidence="5" id="KW-0233">DNA recombination</keyword>
<dbReference type="RefSeq" id="XP_026684721.1">
    <property type="nucleotide sequence ID" value="XM_026828920.1"/>
</dbReference>
<evidence type="ECO:0000313" key="17">
    <source>
        <dbReference type="RefSeq" id="XP_026684721.1"/>
    </source>
</evidence>
<dbReference type="PaxDb" id="121845-A0A1S3DF72"/>
<evidence type="ECO:0000256" key="6">
    <source>
        <dbReference type="ARBA" id="ARBA00023242"/>
    </source>
</evidence>
<feature type="domain" description="Mnd1 HTH" evidence="10">
    <location>
        <begin position="16"/>
        <end position="75"/>
    </location>
</feature>
<dbReference type="RefSeq" id="XP_026684718.1">
    <property type="nucleotide sequence ID" value="XM_026828917.1"/>
</dbReference>
<evidence type="ECO:0000313" key="13">
    <source>
        <dbReference type="RefSeq" id="XP_008479781.1"/>
    </source>
</evidence>
<feature type="domain" description="Leucine zipper with capping helix" evidence="11">
    <location>
        <begin position="151"/>
        <end position="204"/>
    </location>
</feature>
<dbReference type="InterPro" id="IPR040453">
    <property type="entry name" value="Mnd1_HTH"/>
</dbReference>
<dbReference type="InterPro" id="IPR040661">
    <property type="entry name" value="LZ3wCH"/>
</dbReference>
<evidence type="ECO:0000256" key="8">
    <source>
        <dbReference type="PIRNR" id="PIRNR026991"/>
    </source>
</evidence>
<keyword evidence="7" id="KW-0469">Meiosis</keyword>
<evidence type="ECO:0000259" key="11">
    <source>
        <dbReference type="Pfam" id="PF18517"/>
    </source>
</evidence>
<dbReference type="PIRSF" id="PIRSF026991">
    <property type="entry name" value="Mnd1"/>
    <property type="match status" value="1"/>
</dbReference>
<evidence type="ECO:0000256" key="4">
    <source>
        <dbReference type="ARBA" id="ARBA00023054"/>
    </source>
</evidence>
<evidence type="ECO:0000313" key="16">
    <source>
        <dbReference type="RefSeq" id="XP_026684718.1"/>
    </source>
</evidence>
<comment type="similarity">
    <text evidence="2 8">Belongs to the MND1 family.</text>
</comment>
<dbReference type="GO" id="GO:0005634">
    <property type="term" value="C:nucleus"/>
    <property type="evidence" value="ECO:0007669"/>
    <property type="project" value="UniProtKB-SubCell"/>
</dbReference>
<evidence type="ECO:0000256" key="3">
    <source>
        <dbReference type="ARBA" id="ARBA00013726"/>
    </source>
</evidence>
<evidence type="ECO:0000313" key="14">
    <source>
        <dbReference type="RefSeq" id="XP_008479786.1"/>
    </source>
</evidence>